<evidence type="ECO:0000313" key="2">
    <source>
        <dbReference type="Proteomes" id="UP000299102"/>
    </source>
</evidence>
<protein>
    <submittedName>
        <fullName evidence="1">Uncharacterized protein</fullName>
    </submittedName>
</protein>
<reference evidence="1 2" key="1">
    <citation type="journal article" date="2019" name="Commun. Biol.">
        <title>The bagworm genome reveals a unique fibroin gene that provides high tensile strength.</title>
        <authorList>
            <person name="Kono N."/>
            <person name="Nakamura H."/>
            <person name="Ohtoshi R."/>
            <person name="Tomita M."/>
            <person name="Numata K."/>
            <person name="Arakawa K."/>
        </authorList>
    </citation>
    <scope>NUCLEOTIDE SEQUENCE [LARGE SCALE GENOMIC DNA]</scope>
</reference>
<dbReference type="AlphaFoldDB" id="A0A4C1UZD8"/>
<comment type="caution">
    <text evidence="1">The sequence shown here is derived from an EMBL/GenBank/DDBJ whole genome shotgun (WGS) entry which is preliminary data.</text>
</comment>
<name>A0A4C1UZD8_EUMVA</name>
<keyword evidence="2" id="KW-1185">Reference proteome</keyword>
<dbReference type="Proteomes" id="UP000299102">
    <property type="component" value="Unassembled WGS sequence"/>
</dbReference>
<organism evidence="1 2">
    <name type="scientific">Eumeta variegata</name>
    <name type="common">Bagworm moth</name>
    <name type="synonym">Eumeta japonica</name>
    <dbReference type="NCBI Taxonomy" id="151549"/>
    <lineage>
        <taxon>Eukaryota</taxon>
        <taxon>Metazoa</taxon>
        <taxon>Ecdysozoa</taxon>
        <taxon>Arthropoda</taxon>
        <taxon>Hexapoda</taxon>
        <taxon>Insecta</taxon>
        <taxon>Pterygota</taxon>
        <taxon>Neoptera</taxon>
        <taxon>Endopterygota</taxon>
        <taxon>Lepidoptera</taxon>
        <taxon>Glossata</taxon>
        <taxon>Ditrysia</taxon>
        <taxon>Tineoidea</taxon>
        <taxon>Psychidae</taxon>
        <taxon>Oiketicinae</taxon>
        <taxon>Eumeta</taxon>
    </lineage>
</organism>
<proteinExistence type="predicted"/>
<sequence>MTGNCLPACLFFLNKDLTDLDESWYIIGTCNWVTLPASHNTSCTILINKRTHAHTKDVYTHRRKKKEREREASLCKELE</sequence>
<gene>
    <name evidence="1" type="ORF">EVAR_16605_1</name>
</gene>
<accession>A0A4C1UZD8</accession>
<dbReference type="EMBL" id="BGZK01000252">
    <property type="protein sequence ID" value="GBP31831.1"/>
    <property type="molecule type" value="Genomic_DNA"/>
</dbReference>
<evidence type="ECO:0000313" key="1">
    <source>
        <dbReference type="EMBL" id="GBP31831.1"/>
    </source>
</evidence>